<evidence type="ECO:0000313" key="3">
    <source>
        <dbReference type="Proteomes" id="UP000078561"/>
    </source>
</evidence>
<organism evidence="2">
    <name type="scientific">Absidia glauca</name>
    <name type="common">Pin mould</name>
    <dbReference type="NCBI Taxonomy" id="4829"/>
    <lineage>
        <taxon>Eukaryota</taxon>
        <taxon>Fungi</taxon>
        <taxon>Fungi incertae sedis</taxon>
        <taxon>Mucoromycota</taxon>
        <taxon>Mucoromycotina</taxon>
        <taxon>Mucoromycetes</taxon>
        <taxon>Mucorales</taxon>
        <taxon>Cunninghamellaceae</taxon>
        <taxon>Absidia</taxon>
    </lineage>
</organism>
<feature type="region of interest" description="Disordered" evidence="1">
    <location>
        <begin position="108"/>
        <end position="130"/>
    </location>
</feature>
<gene>
    <name evidence="2" type="primary">ABSGL_09953.1 scaffold 11783</name>
</gene>
<accession>A0A163K3Z1</accession>
<dbReference type="STRING" id="4829.A0A163K3Z1"/>
<evidence type="ECO:0000256" key="1">
    <source>
        <dbReference type="SAM" id="MobiDB-lite"/>
    </source>
</evidence>
<sequence length="130" mass="14391">MCPVRALSLYEDILYTTPSSLASPAFSLHITAGIKKILQERKLWDDSLKLKCDGEDLERHRCCAGHLLANQPDFKQQKTAIQQLVESKGIPLSFIRSFIVSVTGSNGTGVQQNEQQEGNAITPSHHSRTT</sequence>
<dbReference type="InParanoid" id="A0A163K3Z1"/>
<proteinExistence type="predicted"/>
<evidence type="ECO:0000313" key="2">
    <source>
        <dbReference type="EMBL" id="SAM04093.1"/>
    </source>
</evidence>
<keyword evidence="3" id="KW-1185">Reference proteome</keyword>
<reference evidence="2" key="1">
    <citation type="submission" date="2016-04" db="EMBL/GenBank/DDBJ databases">
        <authorList>
            <person name="Evans L.H."/>
            <person name="Alamgir A."/>
            <person name="Owens N."/>
            <person name="Weber N.D."/>
            <person name="Virtaneva K."/>
            <person name="Barbian K."/>
            <person name="Babar A."/>
            <person name="Rosenke K."/>
        </authorList>
    </citation>
    <scope>NUCLEOTIDE SEQUENCE [LARGE SCALE GENOMIC DNA]</scope>
    <source>
        <strain evidence="2">CBS 101.48</strain>
    </source>
</reference>
<dbReference type="OrthoDB" id="2279614at2759"/>
<feature type="compositionally biased region" description="Polar residues" evidence="1">
    <location>
        <begin position="108"/>
        <end position="124"/>
    </location>
</feature>
<dbReference type="Proteomes" id="UP000078561">
    <property type="component" value="Unassembled WGS sequence"/>
</dbReference>
<protein>
    <submittedName>
        <fullName evidence="2">Uncharacterized protein</fullName>
    </submittedName>
</protein>
<dbReference type="EMBL" id="LT554349">
    <property type="protein sequence ID" value="SAM04093.1"/>
    <property type="molecule type" value="Genomic_DNA"/>
</dbReference>
<name>A0A163K3Z1_ABSGL</name>
<dbReference type="AlphaFoldDB" id="A0A163K3Z1"/>